<dbReference type="InterPro" id="IPR036526">
    <property type="entry name" value="C-N_Hydrolase_sf"/>
</dbReference>
<proteinExistence type="predicted"/>
<dbReference type="GO" id="GO:0003952">
    <property type="term" value="F:NAD+ synthase (glutamine-hydrolyzing) activity"/>
    <property type="evidence" value="ECO:0007669"/>
    <property type="project" value="UniProtKB-EC"/>
</dbReference>
<evidence type="ECO:0000313" key="4">
    <source>
        <dbReference type="Proteomes" id="UP000838748"/>
    </source>
</evidence>
<protein>
    <submittedName>
        <fullName evidence="3">Glutamine-dependent NAD(+) synthetase</fullName>
        <ecNumber evidence="3">6.3.5.1</ecNumber>
    </submittedName>
</protein>
<dbReference type="PANTHER" id="PTHR43674:SF2">
    <property type="entry name" value="BETA-UREIDOPROPIONASE"/>
    <property type="match status" value="1"/>
</dbReference>
<feature type="domain" description="CN hydrolase" evidence="2">
    <location>
        <begin position="5"/>
        <end position="239"/>
    </location>
</feature>
<organism evidence="3 4">
    <name type="scientific">Vibrio marisflavi CECT 7928</name>
    <dbReference type="NCBI Taxonomy" id="634439"/>
    <lineage>
        <taxon>Bacteria</taxon>
        <taxon>Pseudomonadati</taxon>
        <taxon>Pseudomonadota</taxon>
        <taxon>Gammaproteobacteria</taxon>
        <taxon>Vibrionales</taxon>
        <taxon>Vibrionaceae</taxon>
        <taxon>Vibrio</taxon>
    </lineage>
</organism>
<dbReference type="Proteomes" id="UP000838748">
    <property type="component" value="Unassembled WGS sequence"/>
</dbReference>
<dbReference type="EMBL" id="CAKLDM010000002">
    <property type="protein sequence ID" value="CAH0539701.1"/>
    <property type="molecule type" value="Genomic_DNA"/>
</dbReference>
<accession>A0ABN8E3C8</accession>
<dbReference type="Pfam" id="PF00795">
    <property type="entry name" value="CN_hydrolase"/>
    <property type="match status" value="1"/>
</dbReference>
<evidence type="ECO:0000259" key="2">
    <source>
        <dbReference type="PROSITE" id="PS50263"/>
    </source>
</evidence>
<dbReference type="EC" id="6.3.5.1" evidence="3"/>
<dbReference type="RefSeq" id="WP_237361680.1">
    <property type="nucleotide sequence ID" value="NZ_CAKLDM010000002.1"/>
</dbReference>
<dbReference type="PROSITE" id="PS50263">
    <property type="entry name" value="CN_HYDROLASE"/>
    <property type="match status" value="1"/>
</dbReference>
<dbReference type="Gene3D" id="3.60.110.10">
    <property type="entry name" value="Carbon-nitrogen hydrolase"/>
    <property type="match status" value="1"/>
</dbReference>
<dbReference type="SUPFAM" id="SSF56317">
    <property type="entry name" value="Carbon-nitrogen hydrolase"/>
    <property type="match status" value="1"/>
</dbReference>
<comment type="caution">
    <text evidence="3">The sequence shown here is derived from an EMBL/GenBank/DDBJ whole genome shotgun (WGS) entry which is preliminary data.</text>
</comment>
<dbReference type="InterPro" id="IPR050345">
    <property type="entry name" value="Aliph_Amidase/BUP"/>
</dbReference>
<gene>
    <name evidence="3" type="primary">nadE_2</name>
    <name evidence="3" type="ORF">VMF7928_02378</name>
</gene>
<evidence type="ECO:0000256" key="1">
    <source>
        <dbReference type="ARBA" id="ARBA00022801"/>
    </source>
</evidence>
<reference evidence="3" key="1">
    <citation type="submission" date="2021-11" db="EMBL/GenBank/DDBJ databases">
        <authorList>
            <person name="Rodrigo-Torres L."/>
            <person name="Arahal R. D."/>
            <person name="Lucena T."/>
        </authorList>
    </citation>
    <scope>NUCLEOTIDE SEQUENCE</scope>
    <source>
        <strain evidence="3">CECT 7928</strain>
    </source>
</reference>
<keyword evidence="4" id="KW-1185">Reference proteome</keyword>
<dbReference type="CDD" id="cd07197">
    <property type="entry name" value="nitrilase"/>
    <property type="match status" value="1"/>
</dbReference>
<evidence type="ECO:0000313" key="3">
    <source>
        <dbReference type="EMBL" id="CAH0539701.1"/>
    </source>
</evidence>
<dbReference type="InterPro" id="IPR003010">
    <property type="entry name" value="C-N_Hydrolase"/>
</dbReference>
<dbReference type="PANTHER" id="PTHR43674">
    <property type="entry name" value="NITRILASE C965.09-RELATED"/>
    <property type="match status" value="1"/>
</dbReference>
<sequence length="255" mass="28098">MNSFVRFALAQLKVDSGNIANNLKWHKAACSHAAQLEVDVVVFPELSLTGYELELLESLALSRSSSIIKELSNIAVSEGLTVIVGLPLRTKQSKPYISAAILHPNRSVDFYHKQYLHQGEEKYCAAGEKNCFFSVNRVKLALAVCADFTEEQHYNDAYKDNADVYLVSALIAKNGFFEDSKLLSNIAKKINTPVLLSNYVGKTGGLDTAGRCSVWDNNGSIVGEGSENKEGLTLCSYTNGQLCDFSYHPFERAQK</sequence>
<keyword evidence="1" id="KW-0378">Hydrolase</keyword>
<name>A0ABN8E3C8_9VIBR</name>
<keyword evidence="3" id="KW-0436">Ligase</keyword>